<evidence type="ECO:0000256" key="1">
    <source>
        <dbReference type="SAM" id="Phobius"/>
    </source>
</evidence>
<dbReference type="AlphaFoldDB" id="A0A3N1HU18"/>
<accession>A0A3N1HU18</accession>
<proteinExistence type="predicted"/>
<organism evidence="2 3">
    <name type="scientific">Pseudokineococcus lusitanus</name>
    <dbReference type="NCBI Taxonomy" id="763993"/>
    <lineage>
        <taxon>Bacteria</taxon>
        <taxon>Bacillati</taxon>
        <taxon>Actinomycetota</taxon>
        <taxon>Actinomycetes</taxon>
        <taxon>Kineosporiales</taxon>
        <taxon>Kineosporiaceae</taxon>
        <taxon>Pseudokineococcus</taxon>
    </lineage>
</organism>
<dbReference type="Proteomes" id="UP000276232">
    <property type="component" value="Unassembled WGS sequence"/>
</dbReference>
<protein>
    <submittedName>
        <fullName evidence="2">Uncharacterized protein</fullName>
    </submittedName>
</protein>
<keyword evidence="1" id="KW-0472">Membrane</keyword>
<feature type="transmembrane region" description="Helical" evidence="1">
    <location>
        <begin position="44"/>
        <end position="64"/>
    </location>
</feature>
<evidence type="ECO:0000313" key="2">
    <source>
        <dbReference type="EMBL" id="ROP45920.1"/>
    </source>
</evidence>
<gene>
    <name evidence="2" type="ORF">EDC03_0535</name>
</gene>
<comment type="caution">
    <text evidence="2">The sequence shown here is derived from an EMBL/GenBank/DDBJ whole genome shotgun (WGS) entry which is preliminary data.</text>
</comment>
<sequence>MTATVTTTGPGAVLRNVAIRGDVSIEHNGATVSGVQLIRAAGDLATPAAFVLGAVLGALVWRWGR</sequence>
<evidence type="ECO:0000313" key="3">
    <source>
        <dbReference type="Proteomes" id="UP000276232"/>
    </source>
</evidence>
<keyword evidence="1" id="KW-0812">Transmembrane</keyword>
<name>A0A3N1HU18_9ACTN</name>
<reference evidence="2 3" key="1">
    <citation type="journal article" date="2015" name="Stand. Genomic Sci.">
        <title>Genomic Encyclopedia of Bacterial and Archaeal Type Strains, Phase III: the genomes of soil and plant-associated and newly described type strains.</title>
        <authorList>
            <person name="Whitman W.B."/>
            <person name="Woyke T."/>
            <person name="Klenk H.P."/>
            <person name="Zhou Y."/>
            <person name="Lilburn T.G."/>
            <person name="Beck B.J."/>
            <person name="De Vos P."/>
            <person name="Vandamme P."/>
            <person name="Eisen J.A."/>
            <person name="Garrity G."/>
            <person name="Hugenholtz P."/>
            <person name="Kyrpides N.C."/>
        </authorList>
    </citation>
    <scope>NUCLEOTIDE SEQUENCE [LARGE SCALE GENOMIC DNA]</scope>
    <source>
        <strain evidence="2 3">CECT 7306</strain>
    </source>
</reference>
<keyword evidence="1" id="KW-1133">Transmembrane helix</keyword>
<dbReference type="EMBL" id="RJKN01000001">
    <property type="protein sequence ID" value="ROP45920.1"/>
    <property type="molecule type" value="Genomic_DNA"/>
</dbReference>
<dbReference type="InParanoid" id="A0A3N1HU18"/>
<dbReference type="RefSeq" id="WP_123378587.1">
    <property type="nucleotide sequence ID" value="NZ_RJKN01000001.1"/>
</dbReference>
<keyword evidence="3" id="KW-1185">Reference proteome</keyword>